<evidence type="ECO:0000256" key="6">
    <source>
        <dbReference type="ARBA" id="ARBA00016919"/>
    </source>
</evidence>
<dbReference type="GO" id="GO:0046654">
    <property type="term" value="P:tetrahydrofolate biosynthetic process"/>
    <property type="evidence" value="ECO:0007669"/>
    <property type="project" value="TreeGrafter"/>
</dbReference>
<comment type="catalytic activity">
    <reaction evidence="1">
        <text>(7,8-dihydropterin-6-yl)methyl diphosphate + 4-aminobenzoate = 7,8-dihydropteroate + diphosphate</text>
        <dbReference type="Rhea" id="RHEA:19949"/>
        <dbReference type="ChEBI" id="CHEBI:17836"/>
        <dbReference type="ChEBI" id="CHEBI:17839"/>
        <dbReference type="ChEBI" id="CHEBI:33019"/>
        <dbReference type="ChEBI" id="CHEBI:72950"/>
        <dbReference type="EC" id="2.5.1.15"/>
    </reaction>
</comment>
<dbReference type="PROSITE" id="PS50972">
    <property type="entry name" value="PTERIN_BINDING"/>
    <property type="match status" value="1"/>
</dbReference>
<organism evidence="14 15">
    <name type="scientific">Syntrophorhabdus aromaticivorans</name>
    <dbReference type="NCBI Taxonomy" id="328301"/>
    <lineage>
        <taxon>Bacteria</taxon>
        <taxon>Pseudomonadati</taxon>
        <taxon>Thermodesulfobacteriota</taxon>
        <taxon>Syntrophorhabdia</taxon>
        <taxon>Syntrophorhabdales</taxon>
        <taxon>Syntrophorhabdaceae</taxon>
        <taxon>Syntrophorhabdus</taxon>
    </lineage>
</organism>
<evidence type="ECO:0000256" key="3">
    <source>
        <dbReference type="ARBA" id="ARBA00004763"/>
    </source>
</evidence>
<protein>
    <recommendedName>
        <fullName evidence="6 12">Dihydropteroate synthase</fullName>
        <shortName evidence="12">DHPS</shortName>
        <ecNumber evidence="5 12">2.5.1.15</ecNumber>
    </recommendedName>
    <alternativeName>
        <fullName evidence="11 12">Dihydropteroate pyrophosphorylase</fullName>
    </alternativeName>
</protein>
<dbReference type="PROSITE" id="PS00792">
    <property type="entry name" value="DHPS_1"/>
    <property type="match status" value="1"/>
</dbReference>
<dbReference type="GO" id="GO:0046872">
    <property type="term" value="F:metal ion binding"/>
    <property type="evidence" value="ECO:0007669"/>
    <property type="project" value="UniProtKB-KW"/>
</dbReference>
<evidence type="ECO:0000256" key="7">
    <source>
        <dbReference type="ARBA" id="ARBA00022679"/>
    </source>
</evidence>
<evidence type="ECO:0000259" key="13">
    <source>
        <dbReference type="PROSITE" id="PS50972"/>
    </source>
</evidence>
<keyword evidence="8 12" id="KW-0479">Metal-binding</keyword>
<comment type="function">
    <text evidence="12">Catalyzes the condensation of para-aminobenzoate (pABA) with 6-hydroxymethyl-7,8-dihydropterin diphosphate (DHPt-PP) to form 7,8-dihydropteroate (H2Pte), the immediate precursor of folate derivatives.</text>
</comment>
<keyword evidence="9 12" id="KW-0460">Magnesium</keyword>
<evidence type="ECO:0000256" key="4">
    <source>
        <dbReference type="ARBA" id="ARBA00009503"/>
    </source>
</evidence>
<comment type="cofactor">
    <cofactor evidence="2 12">
        <name>Mg(2+)</name>
        <dbReference type="ChEBI" id="CHEBI:18420"/>
    </cofactor>
</comment>
<gene>
    <name evidence="14" type="primary">folP</name>
    <name evidence="14" type="ORF">GXY80_07155</name>
</gene>
<dbReference type="GO" id="GO:0046656">
    <property type="term" value="P:folic acid biosynthetic process"/>
    <property type="evidence" value="ECO:0007669"/>
    <property type="project" value="UniProtKB-KW"/>
</dbReference>
<keyword evidence="10 12" id="KW-0289">Folate biosynthesis</keyword>
<dbReference type="AlphaFoldDB" id="A0A971M3T9"/>
<evidence type="ECO:0000256" key="1">
    <source>
        <dbReference type="ARBA" id="ARBA00000012"/>
    </source>
</evidence>
<proteinExistence type="inferred from homology"/>
<dbReference type="PROSITE" id="PS00793">
    <property type="entry name" value="DHPS_2"/>
    <property type="match status" value="1"/>
</dbReference>
<evidence type="ECO:0000313" key="14">
    <source>
        <dbReference type="EMBL" id="NLW35243.1"/>
    </source>
</evidence>
<comment type="pathway">
    <text evidence="3 12">Cofactor biosynthesis; tetrahydrofolate biosynthesis; 7,8-dihydrofolate from 2-amino-4-hydroxy-6-hydroxymethyl-7,8-dihydropteridine diphosphate and 4-aminobenzoate: step 1/2.</text>
</comment>
<reference evidence="14" key="2">
    <citation type="submission" date="2020-01" db="EMBL/GenBank/DDBJ databases">
        <authorList>
            <person name="Campanaro S."/>
        </authorList>
    </citation>
    <scope>NUCLEOTIDE SEQUENCE</scope>
    <source>
        <strain evidence="14">AS06rmzACSIP_7</strain>
    </source>
</reference>
<dbReference type="PANTHER" id="PTHR20941:SF1">
    <property type="entry name" value="FOLIC ACID SYNTHESIS PROTEIN FOL1"/>
    <property type="match status" value="1"/>
</dbReference>
<dbReference type="Pfam" id="PF00809">
    <property type="entry name" value="Pterin_bind"/>
    <property type="match status" value="1"/>
</dbReference>
<evidence type="ECO:0000256" key="2">
    <source>
        <dbReference type="ARBA" id="ARBA00001946"/>
    </source>
</evidence>
<evidence type="ECO:0000256" key="5">
    <source>
        <dbReference type="ARBA" id="ARBA00012458"/>
    </source>
</evidence>
<dbReference type="FunFam" id="3.20.20.20:FF:000006">
    <property type="entry name" value="Dihydropteroate synthase"/>
    <property type="match status" value="1"/>
</dbReference>
<sequence length="272" mass="29783">MERDLPWSSKPLIMGVLNVTPDSFFDGGKHSAEEDAVRHALLMVESGAHIIDVGGESSRPFSSPVSTDEELRRIIPVIQRIRAESDVPISVDTCKARVAREACLAGADIVNDISGLRNDPDMADAIRDLARYVVIMHMKGAPADMQKAPYYDDVVTEIRTFFLERMRYAVDSGIEEEKIILDPGIGFGKRLEDNLKILKALDRFAAIGRPLLVGTSMKGFIGTITGSSLEERIEGTLASIAIAIWNGAAIVRVHDVKRTSKVVKLVDAIKKA</sequence>
<reference evidence="14" key="1">
    <citation type="journal article" date="2020" name="Biotechnol. Biofuels">
        <title>New insights from the biogas microbiome by comprehensive genome-resolved metagenomics of nearly 1600 species originating from multiple anaerobic digesters.</title>
        <authorList>
            <person name="Campanaro S."/>
            <person name="Treu L."/>
            <person name="Rodriguez-R L.M."/>
            <person name="Kovalovszki A."/>
            <person name="Ziels R.M."/>
            <person name="Maus I."/>
            <person name="Zhu X."/>
            <person name="Kougias P.G."/>
            <person name="Basile A."/>
            <person name="Luo G."/>
            <person name="Schluter A."/>
            <person name="Konstantinidis K.T."/>
            <person name="Angelidaki I."/>
        </authorList>
    </citation>
    <scope>NUCLEOTIDE SEQUENCE</scope>
    <source>
        <strain evidence="14">AS06rmzACSIP_7</strain>
    </source>
</reference>
<dbReference type="PANTHER" id="PTHR20941">
    <property type="entry name" value="FOLATE SYNTHESIS PROTEINS"/>
    <property type="match status" value="1"/>
</dbReference>
<dbReference type="EC" id="2.5.1.15" evidence="5 12"/>
<evidence type="ECO:0000256" key="10">
    <source>
        <dbReference type="ARBA" id="ARBA00022909"/>
    </source>
</evidence>
<dbReference type="NCBIfam" id="TIGR01496">
    <property type="entry name" value="DHPS"/>
    <property type="match status" value="1"/>
</dbReference>
<dbReference type="InterPro" id="IPR011005">
    <property type="entry name" value="Dihydropteroate_synth-like_sf"/>
</dbReference>
<evidence type="ECO:0000256" key="8">
    <source>
        <dbReference type="ARBA" id="ARBA00022723"/>
    </source>
</evidence>
<comment type="caution">
    <text evidence="14">The sequence shown here is derived from an EMBL/GenBank/DDBJ whole genome shotgun (WGS) entry which is preliminary data.</text>
</comment>
<evidence type="ECO:0000313" key="15">
    <source>
        <dbReference type="Proteomes" id="UP000777265"/>
    </source>
</evidence>
<dbReference type="SUPFAM" id="SSF51717">
    <property type="entry name" value="Dihydropteroate synthetase-like"/>
    <property type="match status" value="1"/>
</dbReference>
<evidence type="ECO:0000256" key="11">
    <source>
        <dbReference type="ARBA" id="ARBA00030193"/>
    </source>
</evidence>
<keyword evidence="7 12" id="KW-0808">Transferase</keyword>
<dbReference type="GO" id="GO:0004156">
    <property type="term" value="F:dihydropteroate synthase activity"/>
    <property type="evidence" value="ECO:0007669"/>
    <property type="project" value="UniProtKB-EC"/>
</dbReference>
<comment type="similarity">
    <text evidence="4 12">Belongs to the DHPS family.</text>
</comment>
<dbReference type="CDD" id="cd00739">
    <property type="entry name" value="DHPS"/>
    <property type="match status" value="1"/>
</dbReference>
<evidence type="ECO:0000256" key="9">
    <source>
        <dbReference type="ARBA" id="ARBA00022842"/>
    </source>
</evidence>
<dbReference type="GO" id="GO:0005829">
    <property type="term" value="C:cytosol"/>
    <property type="evidence" value="ECO:0007669"/>
    <property type="project" value="TreeGrafter"/>
</dbReference>
<dbReference type="EMBL" id="JAAYEE010000116">
    <property type="protein sequence ID" value="NLW35243.1"/>
    <property type="molecule type" value="Genomic_DNA"/>
</dbReference>
<dbReference type="InterPro" id="IPR006390">
    <property type="entry name" value="DHP_synth_dom"/>
</dbReference>
<dbReference type="Proteomes" id="UP000777265">
    <property type="component" value="Unassembled WGS sequence"/>
</dbReference>
<dbReference type="InterPro" id="IPR045031">
    <property type="entry name" value="DHP_synth-like"/>
</dbReference>
<name>A0A971M3T9_9BACT</name>
<dbReference type="Gene3D" id="3.20.20.20">
    <property type="entry name" value="Dihydropteroate synthase-like"/>
    <property type="match status" value="1"/>
</dbReference>
<dbReference type="InterPro" id="IPR000489">
    <property type="entry name" value="Pterin-binding_dom"/>
</dbReference>
<feature type="domain" description="Pterin-binding" evidence="13">
    <location>
        <begin position="11"/>
        <end position="264"/>
    </location>
</feature>
<accession>A0A971M3T9</accession>
<evidence type="ECO:0000256" key="12">
    <source>
        <dbReference type="RuleBase" id="RU361205"/>
    </source>
</evidence>